<keyword evidence="2" id="KW-0805">Transcription regulation</keyword>
<evidence type="ECO:0000256" key="1">
    <source>
        <dbReference type="ARBA" id="ARBA00010466"/>
    </source>
</evidence>
<evidence type="ECO:0000256" key="4">
    <source>
        <dbReference type="ARBA" id="ARBA00023163"/>
    </source>
</evidence>
<dbReference type="InterPro" id="IPR036390">
    <property type="entry name" value="WH_DNA-bd_sf"/>
</dbReference>
<feature type="domain" description="CggR N-terminal DNA binding" evidence="6">
    <location>
        <begin position="18"/>
        <end position="88"/>
    </location>
</feature>
<gene>
    <name evidence="7" type="ORF">LC087_10960</name>
</gene>
<dbReference type="InterPro" id="IPR036388">
    <property type="entry name" value="WH-like_DNA-bd_sf"/>
</dbReference>
<dbReference type="InterPro" id="IPR037171">
    <property type="entry name" value="NagB/RpiA_transferase-like"/>
</dbReference>
<dbReference type="Proteomes" id="UP001197974">
    <property type="component" value="Chromosome"/>
</dbReference>
<dbReference type="PANTHER" id="PTHR34294:SF5">
    <property type="entry name" value="CENTRAL GLYCOLYTIC GENES REGULATOR"/>
    <property type="match status" value="1"/>
</dbReference>
<accession>A0ABY9JPU2</accession>
<sequence length="340" mass="37635">MKSLIEIQKKLLPDLLLVMQKRYQILQYIRLMQPIGRRSLASNLSISERVLRAEVQFLKNQGLVNVLSSGMTMTEEGNDLLLSLEETMKDVLGLTMLEQDLKKRLKLKEVIIVSGDSDHSSWVKQEMGRACVACMKQRLVDQKSIVAVTGGTTIAAVASMMTPLEKGREILFVPARGGLGENVENQANSICANMAQRAHENYRLLHVPDQLSQEAYRSIIEEPAIKEILTLIRSSNMVIHGIGEAKTMAERRKTSLADMEKIEDGKAVAEAFGYYFNQEGEVVHKVNTIGIQLEDLKSIRHVIAVAGGASKAKAIKAYLKEAYDSILITDEGAAKALLKG</sequence>
<dbReference type="SUPFAM" id="SSF100950">
    <property type="entry name" value="NagB/RpiA/CoA transferase-like"/>
    <property type="match status" value="1"/>
</dbReference>
<name>A0ABY9JPU2_9BACI</name>
<organism evidence="7 8">
    <name type="scientific">Bacillus carboniphilus</name>
    <dbReference type="NCBI Taxonomy" id="86663"/>
    <lineage>
        <taxon>Bacteria</taxon>
        <taxon>Bacillati</taxon>
        <taxon>Bacillota</taxon>
        <taxon>Bacilli</taxon>
        <taxon>Bacillales</taxon>
        <taxon>Bacillaceae</taxon>
        <taxon>Bacillus</taxon>
    </lineage>
</organism>
<dbReference type="SUPFAM" id="SSF46785">
    <property type="entry name" value="Winged helix' DNA-binding domain"/>
    <property type="match status" value="1"/>
</dbReference>
<keyword evidence="8" id="KW-1185">Reference proteome</keyword>
<dbReference type="EMBL" id="CP129013">
    <property type="protein sequence ID" value="WLR41424.1"/>
    <property type="molecule type" value="Genomic_DNA"/>
</dbReference>
<evidence type="ECO:0000256" key="3">
    <source>
        <dbReference type="ARBA" id="ARBA00023125"/>
    </source>
</evidence>
<dbReference type="Gene3D" id="3.40.50.1360">
    <property type="match status" value="1"/>
</dbReference>
<dbReference type="InterPro" id="IPR007324">
    <property type="entry name" value="Sugar-bd_dom_put"/>
</dbReference>
<dbReference type="PANTHER" id="PTHR34294">
    <property type="entry name" value="TRANSCRIPTIONAL REGULATOR-RELATED"/>
    <property type="match status" value="1"/>
</dbReference>
<evidence type="ECO:0000259" key="6">
    <source>
        <dbReference type="Pfam" id="PF21715"/>
    </source>
</evidence>
<reference evidence="7 8" key="1">
    <citation type="submission" date="2023-06" db="EMBL/GenBank/DDBJ databases">
        <title>Five Gram-positive bacteria isolated from mangrove sediments in Shenzhen, Guangdong, China.</title>
        <authorList>
            <person name="Yu S."/>
            <person name="Zheng W."/>
            <person name="Huang Y."/>
        </authorList>
    </citation>
    <scope>NUCLEOTIDE SEQUENCE [LARGE SCALE GENOMIC DNA]</scope>
    <source>
        <strain evidence="7 8">SaN35-3</strain>
    </source>
</reference>
<evidence type="ECO:0000313" key="8">
    <source>
        <dbReference type="Proteomes" id="UP001197974"/>
    </source>
</evidence>
<evidence type="ECO:0000313" key="7">
    <source>
        <dbReference type="EMBL" id="WLR41424.1"/>
    </source>
</evidence>
<dbReference type="Gene3D" id="1.10.10.10">
    <property type="entry name" value="Winged helix-like DNA-binding domain superfamily/Winged helix DNA-binding domain"/>
    <property type="match status" value="1"/>
</dbReference>
<keyword evidence="4" id="KW-0804">Transcription</keyword>
<dbReference type="InterPro" id="IPR048715">
    <property type="entry name" value="CggR_N"/>
</dbReference>
<dbReference type="Pfam" id="PF04198">
    <property type="entry name" value="Sugar-bind"/>
    <property type="match status" value="1"/>
</dbReference>
<proteinExistence type="inferred from homology"/>
<evidence type="ECO:0000256" key="2">
    <source>
        <dbReference type="ARBA" id="ARBA00023015"/>
    </source>
</evidence>
<evidence type="ECO:0000259" key="5">
    <source>
        <dbReference type="Pfam" id="PF04198"/>
    </source>
</evidence>
<feature type="domain" description="Sugar-binding" evidence="5">
    <location>
        <begin position="91"/>
        <end position="339"/>
    </location>
</feature>
<dbReference type="Pfam" id="PF21715">
    <property type="entry name" value="CggR_N"/>
    <property type="match status" value="1"/>
</dbReference>
<protein>
    <submittedName>
        <fullName evidence="7">Sugar-binding transcriptional regulator</fullName>
    </submittedName>
</protein>
<comment type="similarity">
    <text evidence="1">Belongs to the SorC transcriptional regulatory family.</text>
</comment>
<dbReference type="RefSeq" id="WP_226542062.1">
    <property type="nucleotide sequence ID" value="NZ_CP129013.1"/>
</dbReference>
<keyword evidence="3" id="KW-0238">DNA-binding</keyword>
<dbReference type="InterPro" id="IPR051054">
    <property type="entry name" value="SorC_transcr_regulators"/>
</dbReference>